<evidence type="ECO:0000313" key="2">
    <source>
        <dbReference type="Proteomes" id="UP000295008"/>
    </source>
</evidence>
<protein>
    <submittedName>
        <fullName evidence="1">Spo0E like sporulation regulatory protein</fullName>
    </submittedName>
</protein>
<dbReference type="InterPro" id="IPR037208">
    <property type="entry name" value="Spo0E-like_sf"/>
</dbReference>
<dbReference type="InterPro" id="IPR036638">
    <property type="entry name" value="HLH_DNA-bd_sf"/>
</dbReference>
<reference evidence="1 2" key="1">
    <citation type="submission" date="2019-03" db="EMBL/GenBank/DDBJ databases">
        <title>Genomic Encyclopedia of Type Strains, Phase IV (KMG-IV): sequencing the most valuable type-strain genomes for metagenomic binning, comparative biology and taxonomic classification.</title>
        <authorList>
            <person name="Goeker M."/>
        </authorList>
    </citation>
    <scope>NUCLEOTIDE SEQUENCE [LARGE SCALE GENOMIC DNA]</scope>
    <source>
        <strain evidence="1 2">LX-B</strain>
    </source>
</reference>
<dbReference type="GO" id="GO:0046983">
    <property type="term" value="F:protein dimerization activity"/>
    <property type="evidence" value="ECO:0007669"/>
    <property type="project" value="InterPro"/>
</dbReference>
<keyword evidence="2" id="KW-1185">Reference proteome</keyword>
<dbReference type="RefSeq" id="WP_132014288.1">
    <property type="nucleotide sequence ID" value="NZ_SLUN01000011.1"/>
</dbReference>
<dbReference type="OrthoDB" id="2973859at2"/>
<accession>A0A4R1RUA2</accession>
<dbReference type="Proteomes" id="UP000295008">
    <property type="component" value="Unassembled WGS sequence"/>
</dbReference>
<comment type="caution">
    <text evidence="1">The sequence shown here is derived from an EMBL/GenBank/DDBJ whole genome shotgun (WGS) entry which is preliminary data.</text>
</comment>
<dbReference type="InterPro" id="IPR018540">
    <property type="entry name" value="Spo0E-like"/>
</dbReference>
<sequence length="64" mass="7908">MQRPVGQDFVSLRMLYEQIELLRNRMQQLWNEKGYTDREVLNASIEWDHLLNEYQRRVAEKGRR</sequence>
<gene>
    <name evidence="1" type="ORF">EDC14_101186</name>
</gene>
<organism evidence="1 2">
    <name type="scientific">Hydrogenispora ethanolica</name>
    <dbReference type="NCBI Taxonomy" id="1082276"/>
    <lineage>
        <taxon>Bacteria</taxon>
        <taxon>Bacillati</taxon>
        <taxon>Bacillota</taxon>
        <taxon>Hydrogenispora</taxon>
    </lineage>
</organism>
<dbReference type="EMBL" id="SLUN01000011">
    <property type="protein sequence ID" value="TCL69964.1"/>
    <property type="molecule type" value="Genomic_DNA"/>
</dbReference>
<dbReference type="Gene3D" id="4.10.280.10">
    <property type="entry name" value="Helix-loop-helix DNA-binding domain"/>
    <property type="match status" value="1"/>
</dbReference>
<name>A0A4R1RUA2_HYDET</name>
<proteinExistence type="predicted"/>
<dbReference type="GO" id="GO:0043937">
    <property type="term" value="P:regulation of sporulation"/>
    <property type="evidence" value="ECO:0007669"/>
    <property type="project" value="InterPro"/>
</dbReference>
<dbReference type="Pfam" id="PF09388">
    <property type="entry name" value="SpoOE-like"/>
    <property type="match status" value="1"/>
</dbReference>
<dbReference type="SUPFAM" id="SSF140500">
    <property type="entry name" value="BAS1536-like"/>
    <property type="match status" value="1"/>
</dbReference>
<evidence type="ECO:0000313" key="1">
    <source>
        <dbReference type="EMBL" id="TCL69964.1"/>
    </source>
</evidence>
<dbReference type="AlphaFoldDB" id="A0A4R1RUA2"/>